<comment type="caution">
    <text evidence="1">The sequence shown here is derived from an EMBL/GenBank/DDBJ whole genome shotgun (WGS) entry which is preliminary data.</text>
</comment>
<dbReference type="EMBL" id="QJKB01000020">
    <property type="protein sequence ID" value="PXX35359.1"/>
    <property type="molecule type" value="Genomic_DNA"/>
</dbReference>
<organism evidence="1 2">
    <name type="scientific">Undibacterium pigrum</name>
    <dbReference type="NCBI Taxonomy" id="401470"/>
    <lineage>
        <taxon>Bacteria</taxon>
        <taxon>Pseudomonadati</taxon>
        <taxon>Pseudomonadota</taxon>
        <taxon>Betaproteobacteria</taxon>
        <taxon>Burkholderiales</taxon>
        <taxon>Oxalobacteraceae</taxon>
        <taxon>Undibacterium</taxon>
    </lineage>
</organism>
<dbReference type="AlphaFoldDB" id="A0A318J6Z7"/>
<name>A0A318J6Z7_9BURK</name>
<keyword evidence="2" id="KW-1185">Reference proteome</keyword>
<protein>
    <submittedName>
        <fullName evidence="1">Uncharacterized protein</fullName>
    </submittedName>
</protein>
<proteinExistence type="predicted"/>
<reference evidence="1 2" key="1">
    <citation type="submission" date="2018-05" db="EMBL/GenBank/DDBJ databases">
        <title>Genomic Encyclopedia of Type Strains, Phase IV (KMG-IV): sequencing the most valuable type-strain genomes for metagenomic binning, comparative biology and taxonomic classification.</title>
        <authorList>
            <person name="Goeker M."/>
        </authorList>
    </citation>
    <scope>NUCLEOTIDE SEQUENCE [LARGE SCALE GENOMIC DNA]</scope>
    <source>
        <strain evidence="1 2">DSM 19792</strain>
    </source>
</reference>
<dbReference type="Proteomes" id="UP000247792">
    <property type="component" value="Unassembled WGS sequence"/>
</dbReference>
<gene>
    <name evidence="1" type="ORF">DFR42_12047</name>
</gene>
<accession>A0A318J6Z7</accession>
<evidence type="ECO:0000313" key="2">
    <source>
        <dbReference type="Proteomes" id="UP000247792"/>
    </source>
</evidence>
<sequence length="64" mass="7370">MHEKSLNGGAVIVMLHMQIRSNFIVSVYGDFSYKQARHFAVPGLFDFITLQEDYPPANTNRIKR</sequence>
<evidence type="ECO:0000313" key="1">
    <source>
        <dbReference type="EMBL" id="PXX35359.1"/>
    </source>
</evidence>